<evidence type="ECO:0000313" key="2">
    <source>
        <dbReference type="Proteomes" id="UP000326711"/>
    </source>
</evidence>
<keyword evidence="2" id="KW-1185">Reference proteome</keyword>
<sequence length="79" mass="9049">MTTRWTKRVPARPEEIAEAVPPAVVSLVEELEYRLFFERLSWTVEDLTGAFDTSLTMRVAQVLGVSPADYFRYQLLGID</sequence>
<dbReference type="RefSeq" id="WP_151902673.1">
    <property type="nucleotide sequence ID" value="NZ_CP045032.1"/>
</dbReference>
<accession>A0A5J6ZBS5</accession>
<gene>
    <name evidence="1" type="ORF">CUROG_04575</name>
</gene>
<organism evidence="1 2">
    <name type="scientific">Corynebacterium urogenitale</name>
    <dbReference type="NCBI Taxonomy" id="2487892"/>
    <lineage>
        <taxon>Bacteria</taxon>
        <taxon>Bacillati</taxon>
        <taxon>Actinomycetota</taxon>
        <taxon>Actinomycetes</taxon>
        <taxon>Mycobacteriales</taxon>
        <taxon>Corynebacteriaceae</taxon>
        <taxon>Corynebacterium</taxon>
    </lineage>
</organism>
<proteinExistence type="predicted"/>
<dbReference type="Proteomes" id="UP000326711">
    <property type="component" value="Chromosome"/>
</dbReference>
<dbReference type="EMBL" id="CP045032">
    <property type="protein sequence ID" value="QFQ02290.1"/>
    <property type="molecule type" value="Genomic_DNA"/>
</dbReference>
<dbReference type="AlphaFoldDB" id="A0A5J6ZBS5"/>
<protein>
    <submittedName>
        <fullName evidence="1">Uncharacterized protein</fullName>
    </submittedName>
</protein>
<evidence type="ECO:0000313" key="1">
    <source>
        <dbReference type="EMBL" id="QFQ02290.1"/>
    </source>
</evidence>
<dbReference type="KEGG" id="cuo:CUROG_04575"/>
<name>A0A5J6ZBS5_9CORY</name>
<reference evidence="2" key="1">
    <citation type="submission" date="2019-10" db="EMBL/GenBank/DDBJ databases">
        <title>Complete genome sequence of Corynebacterium urogenitalis DSM 108747, isolated from the genital tract of a cow.</title>
        <authorList>
            <person name="Ruckert C."/>
            <person name="Ballas P."/>
            <person name="Wagener K."/>
            <person name="Drillich M."/>
            <person name="Kaempfer P."/>
            <person name="Busse H.-J."/>
            <person name="Ehling-Schulz M."/>
        </authorList>
    </citation>
    <scope>NUCLEOTIDE SEQUENCE [LARGE SCALE GENOMIC DNA]</scope>
    <source>
        <strain evidence="2">LMM 1652</strain>
    </source>
</reference>